<organism evidence="2 3">
    <name type="scientific">Prauserella rugosa</name>
    <dbReference type="NCBI Taxonomy" id="43354"/>
    <lineage>
        <taxon>Bacteria</taxon>
        <taxon>Bacillati</taxon>
        <taxon>Actinomycetota</taxon>
        <taxon>Actinomycetes</taxon>
        <taxon>Pseudonocardiales</taxon>
        <taxon>Pseudonocardiaceae</taxon>
        <taxon>Prauserella</taxon>
    </lineage>
</organism>
<protein>
    <recommendedName>
        <fullName evidence="4">4-amino-4-deoxy-L-arabinose transferase-like glycosyltransferase</fullName>
    </recommendedName>
</protein>
<feature type="transmembrane region" description="Helical" evidence="1">
    <location>
        <begin position="291"/>
        <end position="308"/>
    </location>
</feature>
<dbReference type="OrthoDB" id="5492344at2"/>
<evidence type="ECO:0008006" key="4">
    <source>
        <dbReference type="Google" id="ProtNLM"/>
    </source>
</evidence>
<feature type="transmembrane region" description="Helical" evidence="1">
    <location>
        <begin position="235"/>
        <end position="255"/>
    </location>
</feature>
<accession>A0A660CHM9</accession>
<evidence type="ECO:0000256" key="1">
    <source>
        <dbReference type="SAM" id="Phobius"/>
    </source>
</evidence>
<feature type="transmembrane region" description="Helical" evidence="1">
    <location>
        <begin position="262"/>
        <end position="279"/>
    </location>
</feature>
<keyword evidence="1" id="KW-1133">Transmembrane helix</keyword>
<keyword evidence="3" id="KW-1185">Reference proteome</keyword>
<reference evidence="2 3" key="1">
    <citation type="submission" date="2019-07" db="EMBL/GenBank/DDBJ databases">
        <title>R&amp;d 2014.</title>
        <authorList>
            <person name="Klenk H.-P."/>
        </authorList>
    </citation>
    <scope>NUCLEOTIDE SEQUENCE [LARGE SCALE GENOMIC DNA]</scope>
    <source>
        <strain evidence="2 3">DSM 43194</strain>
    </source>
</reference>
<gene>
    <name evidence="2" type="ORF">JD82_03794</name>
</gene>
<feature type="transmembrane region" description="Helical" evidence="1">
    <location>
        <begin position="315"/>
        <end position="334"/>
    </location>
</feature>
<evidence type="ECO:0000313" key="2">
    <source>
        <dbReference type="EMBL" id="TWH21924.1"/>
    </source>
</evidence>
<feature type="transmembrane region" description="Helical" evidence="1">
    <location>
        <begin position="80"/>
        <end position="98"/>
    </location>
</feature>
<sequence>MSRLVGTALGLLVVFAFGTWLAWSYITDATLLDLRYATNLADGHGLVFNAADHSPIEGFTSFAWTLWNALFAVFGADPVLVAKVTGVVAGLATLTLLMRAVDGSAAVVAGCAYVLFLPTFFHLTGGLETAVVALVVLRMAVLGMRVVEERHVPDIEPPLLLLLAATLRPEALLAVLPAFVVWFRSRRFSGGARAGITAAIVLALACLVWTVLQYGHLVPKPVSDLFGGIAFDAEWLGATLLVFAPLVLLTAALMTWPELRRVGAFFCVTVIAGGLPYALGGAVDGDDLHRYAFTVFPVLCLAAGVAVSAMTGVRFVQAGVGIVVVGWVAVTGALSPDLASTANTGVDLSRTHEAIGRGLSEADVEAGARTVAVADPGVIPYYSGWRAIDYSGRNDALIADGTRPDSVVRSQQPSVIVVPSPDGNIPEDVHGLDVPVAVAGYSQIGPFQARDGSWQFVFVRPQWAQQVEVTVRAAVARGEQRYGDDYAVTINRWLDSLKR</sequence>
<feature type="transmembrane region" description="Helical" evidence="1">
    <location>
        <begin position="159"/>
        <end position="183"/>
    </location>
</feature>
<evidence type="ECO:0000313" key="3">
    <source>
        <dbReference type="Proteomes" id="UP000317303"/>
    </source>
</evidence>
<dbReference type="RefSeq" id="WP_030529988.1">
    <property type="nucleotide sequence ID" value="NZ_JOIJ01000001.1"/>
</dbReference>
<feature type="transmembrane region" description="Helical" evidence="1">
    <location>
        <begin position="104"/>
        <end position="123"/>
    </location>
</feature>
<dbReference type="AlphaFoldDB" id="A0A660CHM9"/>
<name>A0A660CHM9_9PSEU</name>
<dbReference type="EMBL" id="VLJV01000001">
    <property type="protein sequence ID" value="TWH21924.1"/>
    <property type="molecule type" value="Genomic_DNA"/>
</dbReference>
<proteinExistence type="predicted"/>
<keyword evidence="1" id="KW-0812">Transmembrane</keyword>
<comment type="caution">
    <text evidence="2">The sequence shown here is derived from an EMBL/GenBank/DDBJ whole genome shotgun (WGS) entry which is preliminary data.</text>
</comment>
<feature type="transmembrane region" description="Helical" evidence="1">
    <location>
        <begin position="195"/>
        <end position="215"/>
    </location>
</feature>
<dbReference type="Proteomes" id="UP000317303">
    <property type="component" value="Unassembled WGS sequence"/>
</dbReference>
<keyword evidence="1" id="KW-0472">Membrane</keyword>